<gene>
    <name evidence="1" type="ORF">CAL25_09700</name>
</gene>
<dbReference type="EMBL" id="NEVP01000006">
    <property type="protein sequence ID" value="OZI51792.1"/>
    <property type="molecule type" value="Genomic_DNA"/>
</dbReference>
<dbReference type="RefSeq" id="WP_094799747.1">
    <property type="nucleotide sequence ID" value="NZ_NEVN01000005.1"/>
</dbReference>
<dbReference type="OrthoDB" id="8658876at2"/>
<accession>A0A261TRJ2</accession>
<name>A0A261TRJ2_9BORD</name>
<organism evidence="1 2">
    <name type="scientific">Bordetella genomosp. 5</name>
    <dbReference type="NCBI Taxonomy" id="1395608"/>
    <lineage>
        <taxon>Bacteria</taxon>
        <taxon>Pseudomonadati</taxon>
        <taxon>Pseudomonadota</taxon>
        <taxon>Betaproteobacteria</taxon>
        <taxon>Burkholderiales</taxon>
        <taxon>Alcaligenaceae</taxon>
        <taxon>Bordetella</taxon>
    </lineage>
</organism>
<dbReference type="Proteomes" id="UP000216913">
    <property type="component" value="Unassembled WGS sequence"/>
</dbReference>
<dbReference type="AlphaFoldDB" id="A0A261TRJ2"/>
<comment type="caution">
    <text evidence="1">The sequence shown here is derived from an EMBL/GenBank/DDBJ whole genome shotgun (WGS) entry which is preliminary data.</text>
</comment>
<keyword evidence="2" id="KW-1185">Reference proteome</keyword>
<protein>
    <submittedName>
        <fullName evidence="1">Uncharacterized protein</fullName>
    </submittedName>
</protein>
<proteinExistence type="predicted"/>
<sequence length="84" mass="9517">MSKSVWRDFGPFRVHCKVVRTPKGRYAIELCVEKPESKGMPSVWPLPRNVVFDSEDEAMNHARLVLSGVLDVHPITGEPRFGLL</sequence>
<evidence type="ECO:0000313" key="1">
    <source>
        <dbReference type="EMBL" id="OZI51792.1"/>
    </source>
</evidence>
<evidence type="ECO:0000313" key="2">
    <source>
        <dbReference type="Proteomes" id="UP000216913"/>
    </source>
</evidence>
<reference evidence="1 2" key="1">
    <citation type="submission" date="2017-05" db="EMBL/GenBank/DDBJ databases">
        <title>Complete and WGS of Bordetella genogroups.</title>
        <authorList>
            <person name="Spilker T."/>
            <person name="LiPuma J."/>
        </authorList>
    </citation>
    <scope>NUCLEOTIDE SEQUENCE [LARGE SCALE GENOMIC DNA]</scope>
    <source>
        <strain evidence="1 2">AU10456</strain>
    </source>
</reference>